<evidence type="ECO:0000256" key="1">
    <source>
        <dbReference type="SAM" id="MobiDB-lite"/>
    </source>
</evidence>
<keyword evidence="3" id="KW-1185">Reference proteome</keyword>
<dbReference type="Proteomes" id="UP000214365">
    <property type="component" value="Unassembled WGS sequence"/>
</dbReference>
<dbReference type="RefSeq" id="XP_020123166.1">
    <property type="nucleotide sequence ID" value="XM_020261724.1"/>
</dbReference>
<accession>A0A1Q5QAT7</accession>
<feature type="region of interest" description="Disordered" evidence="1">
    <location>
        <begin position="26"/>
        <end position="64"/>
    </location>
</feature>
<dbReference type="OrthoDB" id="5368934at2759"/>
<sequence length="373" mass="42603">MARDPAQRKSVIPRLAFSNLKRLHELKHAHSGETAQEKAPHPQDDSNSAIPEATPATTPDTNMDPIFLGEDFSALLKLPLISSQENLWIDLWQSPDEAGDKPNPLDEQYLSSLKSFVGLRCLRVTGMLKSYQKQLFQAIWKMEQLEDLQLRMAEEPRLASGVHWRRIEEGWLPRMQEVHAYISPGNGKGRIKKQYGNAEYLDNCVIELAKPKLSQKHPEYETWMARLLPLVHLTLRGFVVDAIPFCSCFDAQKLRSITFADCYDAGFYLPHEVDMDKFEIRVDELKTARTESIRRLCSDEELKHITLKDGKMVEEHHVNESSTSSSFSNKGKQQGTDMAPAASSRHIGRTSRHPWHFRSHVFNAVIEDDEGED</sequence>
<comment type="caution">
    <text evidence="2">The sequence shown here is derived from an EMBL/GenBank/DDBJ whole genome shotgun (WGS) entry which is preliminary data.</text>
</comment>
<dbReference type="AlphaFoldDB" id="A0A1Q5QAT7"/>
<evidence type="ECO:0000313" key="3">
    <source>
        <dbReference type="Proteomes" id="UP000214365"/>
    </source>
</evidence>
<feature type="region of interest" description="Disordered" evidence="1">
    <location>
        <begin position="313"/>
        <end position="350"/>
    </location>
</feature>
<feature type="compositionally biased region" description="Polar residues" evidence="1">
    <location>
        <begin position="45"/>
        <end position="61"/>
    </location>
</feature>
<feature type="compositionally biased region" description="Basic and acidic residues" evidence="1">
    <location>
        <begin position="26"/>
        <end position="44"/>
    </location>
</feature>
<dbReference type="EMBL" id="LFMY01000002">
    <property type="protein sequence ID" value="OKL63045.1"/>
    <property type="molecule type" value="Genomic_DNA"/>
</dbReference>
<reference evidence="2 3" key="1">
    <citation type="submission" date="2015-06" db="EMBL/GenBank/DDBJ databases">
        <title>Talaromyces atroroseus IBT 11181 draft genome.</title>
        <authorList>
            <person name="Rasmussen K.B."/>
            <person name="Rasmussen S."/>
            <person name="Petersen B."/>
            <person name="Sicheritz-Ponten T."/>
            <person name="Mortensen U.H."/>
            <person name="Thrane U."/>
        </authorList>
    </citation>
    <scope>NUCLEOTIDE SEQUENCE [LARGE SCALE GENOMIC DNA]</scope>
    <source>
        <strain evidence="2 3">IBT 11181</strain>
    </source>
</reference>
<proteinExistence type="predicted"/>
<dbReference type="GeneID" id="31000970"/>
<name>A0A1Q5QAT7_TALAT</name>
<protein>
    <submittedName>
        <fullName evidence="2">Uncharacterized protein</fullName>
    </submittedName>
</protein>
<organism evidence="2 3">
    <name type="scientific">Talaromyces atroroseus</name>
    <dbReference type="NCBI Taxonomy" id="1441469"/>
    <lineage>
        <taxon>Eukaryota</taxon>
        <taxon>Fungi</taxon>
        <taxon>Dikarya</taxon>
        <taxon>Ascomycota</taxon>
        <taxon>Pezizomycotina</taxon>
        <taxon>Eurotiomycetes</taxon>
        <taxon>Eurotiomycetidae</taxon>
        <taxon>Eurotiales</taxon>
        <taxon>Trichocomaceae</taxon>
        <taxon>Talaromyces</taxon>
        <taxon>Talaromyces sect. Trachyspermi</taxon>
    </lineage>
</organism>
<gene>
    <name evidence="2" type="ORF">UA08_01215</name>
</gene>
<evidence type="ECO:0000313" key="2">
    <source>
        <dbReference type="EMBL" id="OKL63045.1"/>
    </source>
</evidence>